<feature type="signal peptide" evidence="1">
    <location>
        <begin position="1"/>
        <end position="23"/>
    </location>
</feature>
<dbReference type="Proteomes" id="UP001151752">
    <property type="component" value="Chromosome 7"/>
</dbReference>
<name>A0A9Q0UMY3_9ROSI</name>
<reference evidence="2" key="1">
    <citation type="submission" date="2022-11" db="EMBL/GenBank/DDBJ databases">
        <authorList>
            <person name="Hyden B.L."/>
            <person name="Feng K."/>
            <person name="Yates T."/>
            <person name="Jawdy S."/>
            <person name="Smart L.B."/>
            <person name="Muchero W."/>
        </authorList>
    </citation>
    <scope>NUCLEOTIDE SEQUENCE</scope>
    <source>
        <tissue evidence="2">Shoot tip</tissue>
    </source>
</reference>
<comment type="caution">
    <text evidence="2">The sequence shown here is derived from an EMBL/GenBank/DDBJ whole genome shotgun (WGS) entry which is preliminary data.</text>
</comment>
<dbReference type="EMBL" id="JAPFFM010000011">
    <property type="protein sequence ID" value="KAJ6733114.1"/>
    <property type="molecule type" value="Genomic_DNA"/>
</dbReference>
<dbReference type="AlphaFoldDB" id="A0A9Q0UMY3"/>
<evidence type="ECO:0000313" key="3">
    <source>
        <dbReference type="Proteomes" id="UP001151752"/>
    </source>
</evidence>
<reference evidence="2" key="2">
    <citation type="journal article" date="2023" name="Int. J. Mol. Sci.">
        <title>De Novo Assembly and Annotation of 11 Diverse Shrub Willow (Salix) Genomes Reveals Novel Gene Organization in Sex-Linked Regions.</title>
        <authorList>
            <person name="Hyden B."/>
            <person name="Feng K."/>
            <person name="Yates T.B."/>
            <person name="Jawdy S."/>
            <person name="Cereghino C."/>
            <person name="Smart L.B."/>
            <person name="Muchero W."/>
        </authorList>
    </citation>
    <scope>NUCLEOTIDE SEQUENCE</scope>
    <source>
        <tissue evidence="2">Shoot tip</tissue>
    </source>
</reference>
<accession>A0A9Q0UMY3</accession>
<feature type="chain" id="PRO_5040322635" description="Secreted protein" evidence="1">
    <location>
        <begin position="24"/>
        <end position="91"/>
    </location>
</feature>
<keyword evidence="1" id="KW-0732">Signal</keyword>
<protein>
    <recommendedName>
        <fullName evidence="4">Secreted protein</fullName>
    </recommendedName>
</protein>
<organism evidence="2 3">
    <name type="scientific">Salix koriyanagi</name>
    <dbReference type="NCBI Taxonomy" id="2511006"/>
    <lineage>
        <taxon>Eukaryota</taxon>
        <taxon>Viridiplantae</taxon>
        <taxon>Streptophyta</taxon>
        <taxon>Embryophyta</taxon>
        <taxon>Tracheophyta</taxon>
        <taxon>Spermatophyta</taxon>
        <taxon>Magnoliopsida</taxon>
        <taxon>eudicotyledons</taxon>
        <taxon>Gunneridae</taxon>
        <taxon>Pentapetalae</taxon>
        <taxon>rosids</taxon>
        <taxon>fabids</taxon>
        <taxon>Malpighiales</taxon>
        <taxon>Salicaceae</taxon>
        <taxon>Saliceae</taxon>
        <taxon>Salix</taxon>
    </lineage>
</organism>
<sequence length="91" mass="10397">MNMLLRLRFMHFILFFRVNLLRGHLLPRRRWRQRMRSSSSGMICHVGSSFSEDDDFFHDDLLHQTVAAPVAAASAVAIDGVGFLILNSIIP</sequence>
<evidence type="ECO:0000256" key="1">
    <source>
        <dbReference type="SAM" id="SignalP"/>
    </source>
</evidence>
<evidence type="ECO:0000313" key="2">
    <source>
        <dbReference type="EMBL" id="KAJ6733114.1"/>
    </source>
</evidence>
<proteinExistence type="predicted"/>
<evidence type="ECO:0008006" key="4">
    <source>
        <dbReference type="Google" id="ProtNLM"/>
    </source>
</evidence>
<keyword evidence="3" id="KW-1185">Reference proteome</keyword>
<gene>
    <name evidence="2" type="ORF">OIU74_004969</name>
</gene>